<evidence type="ECO:0000313" key="3">
    <source>
        <dbReference type="Proteomes" id="UP000572051"/>
    </source>
</evidence>
<name>A0A7Z0J8F3_9ACTN</name>
<keyword evidence="3" id="KW-1185">Reference proteome</keyword>
<accession>A0A7Z0J8F3</accession>
<protein>
    <submittedName>
        <fullName evidence="2">Uncharacterized protein</fullName>
    </submittedName>
</protein>
<sequence>MPSQGIPGTGVAEQAGTGQGTGVAAVPARG</sequence>
<comment type="caution">
    <text evidence="2">The sequence shown here is derived from an EMBL/GenBank/DDBJ whole genome shotgun (WGS) entry which is preliminary data.</text>
</comment>
<dbReference type="Proteomes" id="UP000572051">
    <property type="component" value="Unassembled WGS sequence"/>
</dbReference>
<feature type="region of interest" description="Disordered" evidence="1">
    <location>
        <begin position="1"/>
        <end position="30"/>
    </location>
</feature>
<reference evidence="2 3" key="1">
    <citation type="submission" date="2020-07" db="EMBL/GenBank/DDBJ databases">
        <title>Sequencing the genomes of 1000 actinobacteria strains.</title>
        <authorList>
            <person name="Klenk H.-P."/>
        </authorList>
    </citation>
    <scope>NUCLEOTIDE SEQUENCE [LARGE SCALE GENOMIC DNA]</scope>
    <source>
        <strain evidence="2 3">DSM 44442</strain>
    </source>
</reference>
<dbReference type="EMBL" id="JACCFS010000001">
    <property type="protein sequence ID" value="NYJ32926.1"/>
    <property type="molecule type" value="Genomic_DNA"/>
</dbReference>
<organism evidence="2 3">
    <name type="scientific">Nocardiopsis aegyptia</name>
    <dbReference type="NCBI Taxonomy" id="220378"/>
    <lineage>
        <taxon>Bacteria</taxon>
        <taxon>Bacillati</taxon>
        <taxon>Actinomycetota</taxon>
        <taxon>Actinomycetes</taxon>
        <taxon>Streptosporangiales</taxon>
        <taxon>Nocardiopsidaceae</taxon>
        <taxon>Nocardiopsis</taxon>
    </lineage>
</organism>
<feature type="compositionally biased region" description="Low complexity" evidence="1">
    <location>
        <begin position="9"/>
        <end position="30"/>
    </location>
</feature>
<evidence type="ECO:0000313" key="2">
    <source>
        <dbReference type="EMBL" id="NYJ32926.1"/>
    </source>
</evidence>
<gene>
    <name evidence="2" type="ORF">HNR10_000807</name>
</gene>
<proteinExistence type="predicted"/>
<evidence type="ECO:0000256" key="1">
    <source>
        <dbReference type="SAM" id="MobiDB-lite"/>
    </source>
</evidence>
<dbReference type="AlphaFoldDB" id="A0A7Z0J8F3"/>